<name>A0A978URU4_ZIZJJ</name>
<dbReference type="AlphaFoldDB" id="A0A978URU4"/>
<evidence type="ECO:0000313" key="2">
    <source>
        <dbReference type="Proteomes" id="UP000813462"/>
    </source>
</evidence>
<gene>
    <name evidence="1" type="ORF">FEM48_Zijuj09G0081500</name>
</gene>
<sequence length="90" mass="10314">MADDHSSVYGHKTKNVIKHPQCHKHIFQTSTCLPSFKQLEAYLLFFFTKYGFVSEATMTRAKRTNCLNQRLVAINRSSSPTRNVNNGRPP</sequence>
<evidence type="ECO:0000313" key="1">
    <source>
        <dbReference type="EMBL" id="KAH7517594.1"/>
    </source>
</evidence>
<comment type="caution">
    <text evidence="1">The sequence shown here is derived from an EMBL/GenBank/DDBJ whole genome shotgun (WGS) entry which is preliminary data.</text>
</comment>
<dbReference type="Proteomes" id="UP000813462">
    <property type="component" value="Unassembled WGS sequence"/>
</dbReference>
<accession>A0A978URU4</accession>
<organism evidence="1 2">
    <name type="scientific">Ziziphus jujuba var. spinosa</name>
    <dbReference type="NCBI Taxonomy" id="714518"/>
    <lineage>
        <taxon>Eukaryota</taxon>
        <taxon>Viridiplantae</taxon>
        <taxon>Streptophyta</taxon>
        <taxon>Embryophyta</taxon>
        <taxon>Tracheophyta</taxon>
        <taxon>Spermatophyta</taxon>
        <taxon>Magnoliopsida</taxon>
        <taxon>eudicotyledons</taxon>
        <taxon>Gunneridae</taxon>
        <taxon>Pentapetalae</taxon>
        <taxon>rosids</taxon>
        <taxon>fabids</taxon>
        <taxon>Rosales</taxon>
        <taxon>Rhamnaceae</taxon>
        <taxon>Paliureae</taxon>
        <taxon>Ziziphus</taxon>
    </lineage>
</organism>
<proteinExistence type="predicted"/>
<protein>
    <submittedName>
        <fullName evidence="1">Uncharacterized protein</fullName>
    </submittedName>
</protein>
<reference evidence="1" key="1">
    <citation type="journal article" date="2021" name="Front. Plant Sci.">
        <title>Chromosome-Scale Genome Assembly for Chinese Sour Jujube and Insights Into Its Genome Evolution and Domestication Signature.</title>
        <authorList>
            <person name="Shen L.-Y."/>
            <person name="Luo H."/>
            <person name="Wang X.-L."/>
            <person name="Wang X.-M."/>
            <person name="Qiu X.-J."/>
            <person name="Liu H."/>
            <person name="Zhou S.-S."/>
            <person name="Jia K.-H."/>
            <person name="Nie S."/>
            <person name="Bao Y.-T."/>
            <person name="Zhang R.-G."/>
            <person name="Yun Q.-Z."/>
            <person name="Chai Y.-H."/>
            <person name="Lu J.-Y."/>
            <person name="Li Y."/>
            <person name="Zhao S.-W."/>
            <person name="Mao J.-F."/>
            <person name="Jia S.-G."/>
            <person name="Mao Y.-M."/>
        </authorList>
    </citation>
    <scope>NUCLEOTIDE SEQUENCE</scope>
    <source>
        <strain evidence="1">AT0</strain>
        <tissue evidence="1">Leaf</tissue>
    </source>
</reference>
<dbReference type="EMBL" id="JAEACU010000009">
    <property type="protein sequence ID" value="KAH7517594.1"/>
    <property type="molecule type" value="Genomic_DNA"/>
</dbReference>